<dbReference type="Pfam" id="PF25023">
    <property type="entry name" value="TEN_YD-shell"/>
    <property type="match status" value="2"/>
</dbReference>
<keyword evidence="4" id="KW-1185">Reference proteome</keyword>
<feature type="domain" description="Teneurin-like YD-shell" evidence="2">
    <location>
        <begin position="797"/>
        <end position="929"/>
    </location>
</feature>
<dbReference type="InterPro" id="IPR031325">
    <property type="entry name" value="RHS_repeat"/>
</dbReference>
<dbReference type="Gene3D" id="2.180.10.10">
    <property type="entry name" value="RHS repeat-associated core"/>
    <property type="match status" value="3"/>
</dbReference>
<feature type="domain" description="Teneurin-like YD-shell" evidence="2">
    <location>
        <begin position="980"/>
        <end position="1168"/>
    </location>
</feature>
<dbReference type="PATRIC" id="fig|1280951.3.peg.1312"/>
<keyword evidence="1" id="KW-0677">Repeat</keyword>
<dbReference type="Pfam" id="PF05593">
    <property type="entry name" value="RHS_repeat"/>
    <property type="match status" value="1"/>
</dbReference>
<dbReference type="PANTHER" id="PTHR32305">
    <property type="match status" value="1"/>
</dbReference>
<comment type="caution">
    <text evidence="3">The sequence shown here is derived from an EMBL/GenBank/DDBJ whole genome shotgun (WGS) entry which is preliminary data.</text>
</comment>
<dbReference type="PANTHER" id="PTHR32305:SF15">
    <property type="entry name" value="PROTEIN RHSA-RELATED"/>
    <property type="match status" value="1"/>
</dbReference>
<evidence type="ECO:0000256" key="1">
    <source>
        <dbReference type="ARBA" id="ARBA00022737"/>
    </source>
</evidence>
<accession>A0A059FX46</accession>
<protein>
    <submittedName>
        <fullName evidence="3">YD repeat-/RHS repeat-containing protein</fullName>
    </submittedName>
</protein>
<dbReference type="Proteomes" id="UP000025061">
    <property type="component" value="Unassembled WGS sequence"/>
</dbReference>
<organism evidence="3 4">
    <name type="scientific">Hyphomonas hirschiana VP5</name>
    <dbReference type="NCBI Taxonomy" id="1280951"/>
    <lineage>
        <taxon>Bacteria</taxon>
        <taxon>Pseudomonadati</taxon>
        <taxon>Pseudomonadota</taxon>
        <taxon>Alphaproteobacteria</taxon>
        <taxon>Hyphomonadales</taxon>
        <taxon>Hyphomonadaceae</taxon>
        <taxon>Hyphomonas</taxon>
    </lineage>
</organism>
<sequence>MDIRELRKSIWARAQKLLIATGFAVFGGGGGLAIAQTDEPSNWPIKPSVTDENGVDLASGTFQLTQPLIVIGDPGGEGGLSVSRNFSNDEVSNGLGGGVYGNYMSVTVRYGAWQEHFDVEGSNLVPTKPTVSTLTRVQMAPGDMGYDYTYTAPDGTVIEFVRFPHTLYYGLLANIKKVTKPDGEVITYDPDSYGNGFGTGNIESTLGYQYRVSYSADILINLAYKYCALVSGTCADVTSGAWPITTGAPSGKGNAEGESLGASFTYDNSEEPDVNTSEFTLPNGSTISMIHDAGERVTSLSKMGQTWSYAYTASSTTLTYPSGRKLIARFNSEDELLEWETIAAGATNGIKITYSYDTNGLLHEVIQPEGNKVVYSYDGVGRVTEIRRISKPGSGLPDMVRSFSYVTCTTGNRKYCAKPATSTDERGQVTTYTYNGSHGGLVRVLSPRESASGRWAVQEYSFGQKYAWYLTGSGTSRTQAPTPVWRLTQARQCSVTTSTAACSASSGSDIRVVDYAYEVGSASVPSNLRVLSVTERSADSAVVSVTSKTHDSWGRATFIDGPLPGNADRVGIEYDKMARVIRTTFPDPDGTGSLQQRYVETNFNDAGQISESITGRVNGYTGSRTFTPLIKSESTFDAYGRPIRATRRNSADEALLITQYSYNSDQQVVCTAIRMNPASYGALPAACNQSSGGDDRISQNVYDVYGRLYKVNEGVGTSYVTSVERSLTTNGLLQSIQDGRGRQTTYEYDGHDRQRKVRYPVFSGSGSSTTDYEQYTYLVEGGNATPLVSSFRMRDGQNVSYGYDLQSRLLQIDAPGVVADITHTYDNLSRLASASSNGQVLTYSWDALGRLQSEQSEFGTVSYQYDPAGRRTRLTWPDQVFVTYAYDNRGALKTIRENDTATLATYNYDQFGRRISKVLGNGVTTSWGYNEASLVSDQDFALPAAAPYNQQTDIAYNPLGQIVTKSLSNSDYLAEQAPSLSYTYDGQNKMTSVDGLSVAHDGRGNVTGIGASTYAFDVANRLTGSSGGGALSFDPASRLYQASSGGAATRFLYDGVHPIAEYSESGTVLRRYVFGPGMDEPLVWYEGASVSETARRYLVADERGSIVLITSSSGGVLQRNTYGDFGEPGASNLGRFQYTGQMWLGDMSIYHYKARAYHPVLGRFLQTDPIGLAGGLNLYAYASGDPINLTDSLGLQPDDEQERRLGTVTVTAPPNNPLDRWVFELDEWLGNNNGNGWLDNQLSNIPDELYACAPSGNQKTGAIGMTGQWFTGIGPSERTFSHGSIHSERLKDAWRTNQARDYFYEKYSAGIPADASVIGFKGVFGAEGYIRAGADLTEQFVGSFGVDIHRNGNYLNFIVTNNSSFTSFAYGLGPNWERSDFPPMGNMRQTYCWTEPLK</sequence>
<reference evidence="3 4" key="1">
    <citation type="submission" date="2013-04" db="EMBL/GenBank/DDBJ databases">
        <title>Hyphomonas hirschiana VP5 Genome Sequencing.</title>
        <authorList>
            <person name="Lai Q."/>
            <person name="Shao Z."/>
        </authorList>
    </citation>
    <scope>NUCLEOTIDE SEQUENCE [LARGE SCALE GENOMIC DNA]</scope>
    <source>
        <strain evidence="3 4">VP5</strain>
    </source>
</reference>
<evidence type="ECO:0000313" key="3">
    <source>
        <dbReference type="EMBL" id="KCZ95295.1"/>
    </source>
</evidence>
<dbReference type="InterPro" id="IPR022385">
    <property type="entry name" value="Rhs_assc_core"/>
</dbReference>
<dbReference type="EMBL" id="ARYI01000004">
    <property type="protein sequence ID" value="KCZ95295.1"/>
    <property type="molecule type" value="Genomic_DNA"/>
</dbReference>
<proteinExistence type="predicted"/>
<evidence type="ECO:0000313" key="4">
    <source>
        <dbReference type="Proteomes" id="UP000025061"/>
    </source>
</evidence>
<dbReference type="NCBIfam" id="TIGR03696">
    <property type="entry name" value="Rhs_assc_core"/>
    <property type="match status" value="1"/>
</dbReference>
<dbReference type="InterPro" id="IPR056823">
    <property type="entry name" value="TEN-like_YD-shell"/>
</dbReference>
<dbReference type="InterPro" id="IPR006530">
    <property type="entry name" value="YD"/>
</dbReference>
<dbReference type="NCBIfam" id="TIGR01643">
    <property type="entry name" value="YD_repeat_2x"/>
    <property type="match status" value="2"/>
</dbReference>
<name>A0A059FX46_9PROT</name>
<dbReference type="InterPro" id="IPR050708">
    <property type="entry name" value="T6SS_VgrG/RHS"/>
</dbReference>
<evidence type="ECO:0000259" key="2">
    <source>
        <dbReference type="Pfam" id="PF25023"/>
    </source>
</evidence>
<gene>
    <name evidence="3" type="ORF">HHI_06479</name>
</gene>